<evidence type="ECO:0000256" key="3">
    <source>
        <dbReference type="ARBA" id="ARBA00022475"/>
    </source>
</evidence>
<comment type="subcellular location">
    <subcellularLocation>
        <location evidence="1">Cell envelope</location>
    </subcellularLocation>
</comment>
<accession>A0A0Q2ME79</accession>
<dbReference type="OrthoDB" id="4711443at2"/>
<dbReference type="SUPFAM" id="SSF89392">
    <property type="entry name" value="Prokaryotic lipoproteins and lipoprotein localization factors"/>
    <property type="match status" value="1"/>
</dbReference>
<organism evidence="8 9">
    <name type="scientific">Mycobacterium gordonae</name>
    <dbReference type="NCBI Taxonomy" id="1778"/>
    <lineage>
        <taxon>Bacteria</taxon>
        <taxon>Bacillati</taxon>
        <taxon>Actinomycetota</taxon>
        <taxon>Actinomycetes</taxon>
        <taxon>Mycobacteriales</taxon>
        <taxon>Mycobacteriaceae</taxon>
        <taxon>Mycobacterium</taxon>
    </lineage>
</organism>
<comment type="caution">
    <text evidence="8">The sequence shown here is derived from an EMBL/GenBank/DDBJ whole genome shotgun (WGS) entry which is preliminary data.</text>
</comment>
<keyword evidence="4" id="KW-0732">Signal</keyword>
<evidence type="ECO:0000256" key="5">
    <source>
        <dbReference type="ARBA" id="ARBA00023136"/>
    </source>
</evidence>
<dbReference type="RefSeq" id="WP_055579077.1">
    <property type="nucleotide sequence ID" value="NZ_LKTM01000246.1"/>
</dbReference>
<keyword evidence="5" id="KW-0472">Membrane</keyword>
<dbReference type="InterPro" id="IPR029046">
    <property type="entry name" value="LolA/LolB/LppX"/>
</dbReference>
<dbReference type="EMBL" id="LKTM01000246">
    <property type="protein sequence ID" value="KQH78063.1"/>
    <property type="molecule type" value="Genomic_DNA"/>
</dbReference>
<evidence type="ECO:0000256" key="2">
    <source>
        <dbReference type="ARBA" id="ARBA00009194"/>
    </source>
</evidence>
<keyword evidence="6" id="KW-0564">Palmitate</keyword>
<evidence type="ECO:0000256" key="1">
    <source>
        <dbReference type="ARBA" id="ARBA00004196"/>
    </source>
</evidence>
<dbReference type="Gene3D" id="2.50.20.20">
    <property type="match status" value="1"/>
</dbReference>
<evidence type="ECO:0000256" key="6">
    <source>
        <dbReference type="ARBA" id="ARBA00023139"/>
    </source>
</evidence>
<evidence type="ECO:0000313" key="9">
    <source>
        <dbReference type="Proteomes" id="UP000051677"/>
    </source>
</evidence>
<evidence type="ECO:0000256" key="4">
    <source>
        <dbReference type="ARBA" id="ARBA00022729"/>
    </source>
</evidence>
<dbReference type="Pfam" id="PF07161">
    <property type="entry name" value="LppX_LprAFG"/>
    <property type="match status" value="1"/>
</dbReference>
<dbReference type="AlphaFoldDB" id="A0A0Q2ME79"/>
<protein>
    <recommendedName>
        <fullName evidence="10">LppX_LprAFG lipoprotein</fullName>
    </recommendedName>
</protein>
<keyword evidence="7" id="KW-0449">Lipoprotein</keyword>
<dbReference type="CDD" id="cd16334">
    <property type="entry name" value="LppX-like"/>
    <property type="match status" value="1"/>
</dbReference>
<dbReference type="STRING" id="1778.A9W97_29450"/>
<evidence type="ECO:0000256" key="7">
    <source>
        <dbReference type="ARBA" id="ARBA00023288"/>
    </source>
</evidence>
<evidence type="ECO:0000313" key="8">
    <source>
        <dbReference type="EMBL" id="KQH78063.1"/>
    </source>
</evidence>
<keyword evidence="3" id="KW-1003">Cell membrane</keyword>
<gene>
    <name evidence="8" type="ORF">AO501_19850</name>
</gene>
<reference evidence="8 9" key="1">
    <citation type="submission" date="2015-10" db="EMBL/GenBank/DDBJ databases">
        <title>Mycobacterium gordonae draft genome assembly.</title>
        <authorList>
            <person name="Ustinova V."/>
            <person name="Smirnova T."/>
            <person name="Blagodatskikh K."/>
            <person name="Varlamov D."/>
            <person name="Larionova E."/>
            <person name="Chernousova L."/>
        </authorList>
    </citation>
    <scope>NUCLEOTIDE SEQUENCE [LARGE SCALE GENOMIC DNA]</scope>
    <source>
        <strain evidence="8 9">CTRI 14-8773</strain>
    </source>
</reference>
<dbReference type="PROSITE" id="PS51257">
    <property type="entry name" value="PROKAR_LIPOPROTEIN"/>
    <property type="match status" value="1"/>
</dbReference>
<sequence>MKLPPRVYRQLFAAVAVALAVVLTIGGCGSKAANGNKSPGSTANATSGEAATLLKQAADVMRKTTGVHLAVAVDGEVPNIRVTKLDGDVSNTPQTVATGVATVLVGSKSEEAQFVFVDGHLYSDLGQPGTYTDFGNGASIYNVSVLLDPDKGLANLLANLKNGAVAGSQQVNGVATTKITGNSSANDVATLAGTRVTEESVSTVPTTVWTASDGSSHLVQIQISPTASTSVTLTMSDWGKQVTATKPV</sequence>
<name>A0A0Q2ME79_MYCGO</name>
<evidence type="ECO:0008006" key="10">
    <source>
        <dbReference type="Google" id="ProtNLM"/>
    </source>
</evidence>
<dbReference type="InterPro" id="IPR009830">
    <property type="entry name" value="LppX/LprAFG"/>
</dbReference>
<dbReference type="GO" id="GO:0030313">
    <property type="term" value="C:cell envelope"/>
    <property type="evidence" value="ECO:0007669"/>
    <property type="project" value="UniProtKB-SubCell"/>
</dbReference>
<proteinExistence type="inferred from homology"/>
<dbReference type="Proteomes" id="UP000051677">
    <property type="component" value="Unassembled WGS sequence"/>
</dbReference>
<comment type="similarity">
    <text evidence="2">Belongs to the LppX/LprAFG lipoprotein family.</text>
</comment>